<evidence type="ECO:0000313" key="1">
    <source>
        <dbReference type="EMBL" id="RLG71194.1"/>
    </source>
</evidence>
<protein>
    <submittedName>
        <fullName evidence="1">Uncharacterized protein</fullName>
    </submittedName>
</protein>
<name>A0A497JJ74_9ARCH</name>
<comment type="caution">
    <text evidence="1">The sequence shown here is derived from an EMBL/GenBank/DDBJ whole genome shotgun (WGS) entry which is preliminary data.</text>
</comment>
<reference evidence="1 2" key="1">
    <citation type="submission" date="2018-06" db="EMBL/GenBank/DDBJ databases">
        <title>Extensive metabolic versatility and redundancy in microbially diverse, dynamic hydrothermal sediments.</title>
        <authorList>
            <person name="Dombrowski N."/>
            <person name="Teske A."/>
            <person name="Baker B.J."/>
        </authorList>
    </citation>
    <scope>NUCLEOTIDE SEQUENCE [LARGE SCALE GENOMIC DNA]</scope>
    <source>
        <strain evidence="1">B51_G17</strain>
    </source>
</reference>
<gene>
    <name evidence="1" type="ORF">DRO04_00290</name>
</gene>
<sequence length="158" mass="18687">MLRRRKRSGRRKIPEYGEIEPWRKYIRARITLKELPFSEKEIVSILQALCNKMGVKIPKQLKSYKNLIDYLAQHLALKEFKKSAPADKIIQQINYAKKAITTLFKLILAYRHASREWFESKKMVLAYQRIIKNAKNNLLELGVEEKILKNAERKAQAF</sequence>
<organism evidence="1 2">
    <name type="scientific">Candidatus Iainarchaeum sp</name>
    <dbReference type="NCBI Taxonomy" id="3101447"/>
    <lineage>
        <taxon>Archaea</taxon>
        <taxon>Candidatus Iainarchaeota</taxon>
        <taxon>Candidatus Iainarchaeia</taxon>
        <taxon>Candidatus Iainarchaeales</taxon>
        <taxon>Candidatus Iainarchaeaceae</taxon>
        <taxon>Candidatus Iainarchaeum</taxon>
    </lineage>
</organism>
<proteinExistence type="predicted"/>
<dbReference type="EMBL" id="QMWP01000005">
    <property type="protein sequence ID" value="RLG71194.1"/>
    <property type="molecule type" value="Genomic_DNA"/>
</dbReference>
<dbReference type="Proteomes" id="UP000278031">
    <property type="component" value="Unassembled WGS sequence"/>
</dbReference>
<evidence type="ECO:0000313" key="2">
    <source>
        <dbReference type="Proteomes" id="UP000278031"/>
    </source>
</evidence>
<accession>A0A497JJ74</accession>
<dbReference type="AlphaFoldDB" id="A0A497JJ74"/>